<evidence type="ECO:0000259" key="1">
    <source>
        <dbReference type="Pfam" id="PF04972"/>
    </source>
</evidence>
<evidence type="ECO:0000313" key="3">
    <source>
        <dbReference type="Proteomes" id="UP000255297"/>
    </source>
</evidence>
<dbReference type="STRING" id="1122170.GCA_000701265_01546"/>
<dbReference type="AlphaFoldDB" id="A0A378LYH8"/>
<feature type="domain" description="BON" evidence="1">
    <location>
        <begin position="122"/>
        <end position="182"/>
    </location>
</feature>
<reference evidence="2 3" key="1">
    <citation type="submission" date="2018-06" db="EMBL/GenBank/DDBJ databases">
        <authorList>
            <consortium name="Pathogen Informatics"/>
            <person name="Doyle S."/>
        </authorList>
    </citation>
    <scope>NUCLEOTIDE SEQUENCE [LARGE SCALE GENOMIC DNA]</scope>
    <source>
        <strain evidence="2 3">NCTC11532</strain>
    </source>
</reference>
<name>A0A378LYH8_9GAMM</name>
<sequence>MLKQGRFTLLLVLVLIGLSSCGVGSIWTGATMAYDRHNVFKKLDDYSLYLKVNNAITVDNTFKNNQCALDMTVFKGDVLVAGHVPTPELHTELSRRLARVKGHKRLFNQVQISSVVSNTLKDSWITAKIRGQIFADDSIDPNAFKIVTTDQIVYLMGEVRKEQADKVVQMARHTSDVVRVVKIFKYFTYQENTTG</sequence>
<accession>A0A378LYH8</accession>
<dbReference type="InterPro" id="IPR051686">
    <property type="entry name" value="Lipoprotein_DolP"/>
</dbReference>
<organism evidence="2 3">
    <name type="scientific">Legionella wadsworthii</name>
    <dbReference type="NCBI Taxonomy" id="28088"/>
    <lineage>
        <taxon>Bacteria</taxon>
        <taxon>Pseudomonadati</taxon>
        <taxon>Pseudomonadota</taxon>
        <taxon>Gammaproteobacteria</taxon>
        <taxon>Legionellales</taxon>
        <taxon>Legionellaceae</taxon>
        <taxon>Legionella</taxon>
    </lineage>
</organism>
<dbReference type="RefSeq" id="WP_031566747.1">
    <property type="nucleotide sequence ID" value="NZ_CAAAIS010000014.1"/>
</dbReference>
<keyword evidence="2" id="KW-0449">Lipoprotein</keyword>
<dbReference type="Proteomes" id="UP000255297">
    <property type="component" value="Unassembled WGS sequence"/>
</dbReference>
<dbReference type="PANTHER" id="PTHR34606:SF4">
    <property type="entry name" value="OUTER MEMBRANE LIPOPROTEIN DOLP"/>
    <property type="match status" value="1"/>
</dbReference>
<gene>
    <name evidence="2" type="ORF">NCTC11532_03083</name>
</gene>
<dbReference type="OrthoDB" id="9783990at2"/>
<dbReference type="PANTHER" id="PTHR34606">
    <property type="entry name" value="BON DOMAIN-CONTAINING PROTEIN"/>
    <property type="match status" value="1"/>
</dbReference>
<dbReference type="EMBL" id="UGPB01000001">
    <property type="protein sequence ID" value="STY31820.1"/>
    <property type="molecule type" value="Genomic_DNA"/>
</dbReference>
<keyword evidence="3" id="KW-1185">Reference proteome</keyword>
<evidence type="ECO:0000313" key="2">
    <source>
        <dbReference type="EMBL" id="STY31820.1"/>
    </source>
</evidence>
<dbReference type="InterPro" id="IPR007055">
    <property type="entry name" value="BON_dom"/>
</dbReference>
<protein>
    <submittedName>
        <fullName evidence="2">Hemolysin, lipoprotein</fullName>
    </submittedName>
</protein>
<dbReference type="Pfam" id="PF04972">
    <property type="entry name" value="BON"/>
    <property type="match status" value="1"/>
</dbReference>
<dbReference type="PROSITE" id="PS51257">
    <property type="entry name" value="PROKAR_LIPOPROTEIN"/>
    <property type="match status" value="1"/>
</dbReference>
<proteinExistence type="predicted"/>